<dbReference type="InterPro" id="IPR013320">
    <property type="entry name" value="ConA-like_dom_sf"/>
</dbReference>
<reference evidence="3" key="1">
    <citation type="submission" date="2019-03" db="EMBL/GenBank/DDBJ databases">
        <title>Single cell metagenomics reveals metabolic interactions within the superorganism composed of flagellate Streblomastix strix and complex community of Bacteroidetes bacteria on its surface.</title>
        <authorList>
            <person name="Treitli S.C."/>
            <person name="Kolisko M."/>
            <person name="Husnik F."/>
            <person name="Keeling P."/>
            <person name="Hampl V."/>
        </authorList>
    </citation>
    <scope>NUCLEOTIDE SEQUENCE</scope>
    <source>
        <strain evidence="3">STM</strain>
    </source>
</reference>
<comment type="similarity">
    <text evidence="1">Belongs to the glycosyl hydrolase 16 family.</text>
</comment>
<keyword evidence="3" id="KW-0378">Hydrolase</keyword>
<protein>
    <submittedName>
        <fullName evidence="3">Glucan Endo-1 3-beta-glucosidase A1</fullName>
        <ecNumber evidence="3">3.2.1.39</ecNumber>
    </submittedName>
</protein>
<dbReference type="EMBL" id="SNRY01001626">
    <property type="protein sequence ID" value="KAA6329568.1"/>
    <property type="molecule type" value="Genomic_DNA"/>
</dbReference>
<proteinExistence type="inferred from homology"/>
<name>A0A5J4R7B6_9ZZZZ</name>
<dbReference type="Gene3D" id="2.60.120.200">
    <property type="match status" value="1"/>
</dbReference>
<dbReference type="AlphaFoldDB" id="A0A5J4R7B6"/>
<dbReference type="GO" id="GO:0042973">
    <property type="term" value="F:glucan endo-1,3-beta-D-glucosidase activity"/>
    <property type="evidence" value="ECO:0007669"/>
    <property type="project" value="UniProtKB-EC"/>
</dbReference>
<dbReference type="PROSITE" id="PS51257">
    <property type="entry name" value="PROKAR_LIPOPROTEIN"/>
    <property type="match status" value="1"/>
</dbReference>
<dbReference type="PROSITE" id="PS51762">
    <property type="entry name" value="GH16_2"/>
    <property type="match status" value="1"/>
</dbReference>
<comment type="caution">
    <text evidence="3">The sequence shown here is derived from an EMBL/GenBank/DDBJ whole genome shotgun (WGS) entry which is preliminary data.</text>
</comment>
<dbReference type="GO" id="GO:0005975">
    <property type="term" value="P:carbohydrate metabolic process"/>
    <property type="evidence" value="ECO:0007669"/>
    <property type="project" value="InterPro"/>
</dbReference>
<dbReference type="InterPro" id="IPR013783">
    <property type="entry name" value="Ig-like_fold"/>
</dbReference>
<dbReference type="Pfam" id="PF13004">
    <property type="entry name" value="BACON"/>
    <property type="match status" value="1"/>
</dbReference>
<dbReference type="InterPro" id="IPR050546">
    <property type="entry name" value="Glycosyl_Hydrlase_16"/>
</dbReference>
<evidence type="ECO:0000313" key="3">
    <source>
        <dbReference type="EMBL" id="KAA6329568.1"/>
    </source>
</evidence>
<dbReference type="PANTHER" id="PTHR10963">
    <property type="entry name" value="GLYCOSYL HYDROLASE-RELATED"/>
    <property type="match status" value="1"/>
</dbReference>
<feature type="domain" description="GH16" evidence="2">
    <location>
        <begin position="393"/>
        <end position="648"/>
    </location>
</feature>
<dbReference type="CDD" id="cd14948">
    <property type="entry name" value="BACON"/>
    <property type="match status" value="1"/>
</dbReference>
<sequence length="648" mass="72949">MKTKFKYVLLLLTLLGITACEENNPVVASLDKSEISFGAEGGTNVVTINGAEIIGATTDQSWCSAAVADKIVTVSVGANLTSDERTTSITISVKGSTPLSVSVTQKKSTFAVSESNLEFGGRDESKTIEITNTAGEKYDVSIPEKDKKWLSYTIGKSSLMFSSLIFTVKESDTLYRETIVTLISGERKFEILVRQIMIEGEYILFYENGYPNDLVYDTEYPIEDNWNPTYQSYQRKVTLRPGKKSGTYVIRENLPANVDSLVFTYKDEKLSIEMGQQVGKATTHLGQQYDLSVRLRNIETQVDYPLDNPISQDAPLVIKEGATLDFIFGKASNDAVVITGTGGKLHTLKNIKLLAGTREYEEIKEQNLGTLDPKQPSSRMPTRVDGYVLYWNDEFNGTGSPDSGKWNFERGFTRNEELQWYQTDNATCGEGVLTIAGRKERVPNPNYEAGSSDWKRNRQYAEYTSSSMTTSGGKMHFKFGRIEVRAKIPTAKGAWPAIWTLGEWWEWPTNGEIDILEYYISGGVPKILINWAWGSNTRWSGQWNSWSRPLSDFTKDDPEWTSKFHTWMMDWESDKMSIYIDGVCWREVANTMTNPASFGSDQCTGQNPFYNYHYVLLNLALGANGGDPSGSTFPMKYEIDYVRVYQKK</sequence>
<dbReference type="Pfam" id="PF00722">
    <property type="entry name" value="Glyco_hydro_16"/>
    <property type="match status" value="1"/>
</dbReference>
<dbReference type="EC" id="3.2.1.39" evidence="3"/>
<dbReference type="InterPro" id="IPR000757">
    <property type="entry name" value="Beta-glucanase-like"/>
</dbReference>
<organism evidence="3">
    <name type="scientific">termite gut metagenome</name>
    <dbReference type="NCBI Taxonomy" id="433724"/>
    <lineage>
        <taxon>unclassified sequences</taxon>
        <taxon>metagenomes</taxon>
        <taxon>organismal metagenomes</taxon>
    </lineage>
</organism>
<dbReference type="PANTHER" id="PTHR10963:SF55">
    <property type="entry name" value="GLYCOSIDE HYDROLASE FAMILY 16 PROTEIN"/>
    <property type="match status" value="1"/>
</dbReference>
<accession>A0A5J4R7B6</accession>
<dbReference type="Gene3D" id="2.60.40.10">
    <property type="entry name" value="Immunoglobulins"/>
    <property type="match status" value="1"/>
</dbReference>
<dbReference type="CDD" id="cd08023">
    <property type="entry name" value="GH16_laminarinase_like"/>
    <property type="match status" value="1"/>
</dbReference>
<dbReference type="SUPFAM" id="SSF49899">
    <property type="entry name" value="Concanavalin A-like lectins/glucanases"/>
    <property type="match status" value="1"/>
</dbReference>
<evidence type="ECO:0000256" key="1">
    <source>
        <dbReference type="ARBA" id="ARBA00006865"/>
    </source>
</evidence>
<dbReference type="InterPro" id="IPR024361">
    <property type="entry name" value="BACON"/>
</dbReference>
<evidence type="ECO:0000259" key="2">
    <source>
        <dbReference type="PROSITE" id="PS51762"/>
    </source>
</evidence>
<gene>
    <name evidence="3" type="ORF">EZS27_021637</name>
</gene>
<keyword evidence="3" id="KW-0326">Glycosidase</keyword>